<dbReference type="EMBL" id="CP078073">
    <property type="protein sequence ID" value="QXL88968.1"/>
    <property type="molecule type" value="Genomic_DNA"/>
</dbReference>
<evidence type="ECO:0000256" key="1">
    <source>
        <dbReference type="ARBA" id="ARBA00023002"/>
    </source>
</evidence>
<dbReference type="AlphaFoldDB" id="A0A975TWG8"/>
<dbReference type="Pfam" id="PF01613">
    <property type="entry name" value="Flavin_Reduct"/>
    <property type="match status" value="1"/>
</dbReference>
<dbReference type="InterPro" id="IPR002563">
    <property type="entry name" value="Flavin_Rdtase-like_dom"/>
</dbReference>
<evidence type="ECO:0000313" key="3">
    <source>
        <dbReference type="EMBL" id="QXL88968.1"/>
    </source>
</evidence>
<dbReference type="SUPFAM" id="SSF50475">
    <property type="entry name" value="FMN-binding split barrel"/>
    <property type="match status" value="1"/>
</dbReference>
<dbReference type="GO" id="GO:0006208">
    <property type="term" value="P:pyrimidine nucleobase catabolic process"/>
    <property type="evidence" value="ECO:0007669"/>
    <property type="project" value="TreeGrafter"/>
</dbReference>
<keyword evidence="1" id="KW-0560">Oxidoreductase</keyword>
<evidence type="ECO:0000259" key="2">
    <source>
        <dbReference type="SMART" id="SM00903"/>
    </source>
</evidence>
<dbReference type="PANTHER" id="PTHR30466">
    <property type="entry name" value="FLAVIN REDUCTASE"/>
    <property type="match status" value="1"/>
</dbReference>
<dbReference type="GO" id="GO:0042602">
    <property type="term" value="F:riboflavin reductase (NADPH) activity"/>
    <property type="evidence" value="ECO:0007669"/>
    <property type="project" value="TreeGrafter"/>
</dbReference>
<dbReference type="GO" id="GO:0010181">
    <property type="term" value="F:FMN binding"/>
    <property type="evidence" value="ECO:0007669"/>
    <property type="project" value="InterPro"/>
</dbReference>
<accession>A0A975TWG8</accession>
<organism evidence="3">
    <name type="scientific">Gymnodinialimonas phycosphaerae</name>
    <dbReference type="NCBI Taxonomy" id="2841589"/>
    <lineage>
        <taxon>Bacteria</taxon>
        <taxon>Pseudomonadati</taxon>
        <taxon>Pseudomonadota</taxon>
        <taxon>Alphaproteobacteria</taxon>
        <taxon>Rhodobacterales</taxon>
        <taxon>Paracoccaceae</taxon>
        <taxon>Gymnodinialimonas</taxon>
    </lineage>
</organism>
<protein>
    <submittedName>
        <fullName evidence="3">Flavin reductase family protein</fullName>
    </submittedName>
</protein>
<name>A0A975TWG8_9RHOB</name>
<gene>
    <name evidence="3" type="ORF">KUL25_05485</name>
</gene>
<dbReference type="InterPro" id="IPR050268">
    <property type="entry name" value="NADH-dep_flavin_reductase"/>
</dbReference>
<reference evidence="3" key="1">
    <citation type="submission" date="2021-07" db="EMBL/GenBank/DDBJ databases">
        <title>Karlodiniumbacter phycospheric gen. nov., sp. nov., a phycosphere bacterium isolated from karlodinium veneficum.</title>
        <authorList>
            <person name="Peng Y."/>
            <person name="Jiang L."/>
            <person name="Lee J."/>
        </authorList>
    </citation>
    <scope>NUCLEOTIDE SEQUENCE</scope>
    <source>
        <strain evidence="3">N5</strain>
    </source>
</reference>
<proteinExistence type="predicted"/>
<dbReference type="InterPro" id="IPR012349">
    <property type="entry name" value="Split_barrel_FMN-bd"/>
</dbReference>
<dbReference type="PANTHER" id="PTHR30466:SF1">
    <property type="entry name" value="FMN REDUCTASE (NADH) RUTF"/>
    <property type="match status" value="1"/>
</dbReference>
<sequence length="186" mass="19576">MIHLVPRGCVGECGRAYWGRMMDDLKASFLEGMSRAAASVCVVTTDGPAGRGGVTVSAMTSISADGEAPTMLTCLNAASSCLPILLENGCFCINVLRIGQTDISDVFSSRRPAPGGDKFNAVDVDLLATGAPWLTEALVAFDCSLVSAEKLGTHHICIGAVQAVRVAPDGEPLLYGMRKYLRAEEH</sequence>
<feature type="domain" description="Flavin reductase like" evidence="2">
    <location>
        <begin position="33"/>
        <end position="182"/>
    </location>
</feature>
<dbReference type="SMART" id="SM00903">
    <property type="entry name" value="Flavin_Reduct"/>
    <property type="match status" value="1"/>
</dbReference>
<dbReference type="Gene3D" id="2.30.110.10">
    <property type="entry name" value="Electron Transport, Fmn-binding Protein, Chain A"/>
    <property type="match status" value="1"/>
</dbReference>